<dbReference type="EMBL" id="JAJUBB010000003">
    <property type="protein sequence ID" value="MDD1780651.1"/>
    <property type="molecule type" value="Genomic_DNA"/>
</dbReference>
<name>A0ABT5QI40_9GAMM</name>
<dbReference type="InterPro" id="IPR003399">
    <property type="entry name" value="Mce/MlaD"/>
</dbReference>
<dbReference type="InterPro" id="IPR051800">
    <property type="entry name" value="PqiA-PqiB_transport"/>
</dbReference>
<evidence type="ECO:0000259" key="8">
    <source>
        <dbReference type="Pfam" id="PF02470"/>
    </source>
</evidence>
<keyword evidence="5 7" id="KW-1133">Transmembrane helix</keyword>
<dbReference type="RefSeq" id="WP_274140783.1">
    <property type="nucleotide sequence ID" value="NZ_JAJUBB010000003.1"/>
</dbReference>
<evidence type="ECO:0000313" key="10">
    <source>
        <dbReference type="Proteomes" id="UP001149821"/>
    </source>
</evidence>
<sequence length="874" mass="95145">MSNVNDSQVTEPTIKKDRGISPLWIFTLLAFILAGWLLYRSVSEAGERIQIYFTDAQGIQAGRTTIRYQGLEVGMIRRVTLSDDLKSIYAEADIYPEATKILRQNTVFWVVRPKASITGISGLDALVSGNYIAVQPGSGEERTTFIAADEAPKDAFDDDSLHIQLEAPDLGSLSIGSGVYFKKILVGEVYDYKLNKDKSGVTLSLKVKKEHAQLVTKATKFWNVSGINADISLSGVDINVENLASVIAGGIAFDSPKDSKPADELDTYTLHKSINDTDRGITVTLNLPPEHGIRNAQSAILYQGLEVGRLNGIDFNNSFSGTVATANINPEMAWMLKSGSEFLIEKPQINLSGFKNLGNLFTGNTLTLRPGKGDDEREFTAKTKESLIADDPNSLKVTLDAESSWGLAKNTKVLYRGLQVGFINSTTLSPDKVQLELVIYPKNKHLVRDKSRFFIVGGITGQISSKGVEFAVPAFSQIADPAISFTSEGSDGVADSYYLFKSEIQARNAKDAERGVTEFKLIANKLPSVSEGSPVMYKNFEVGKVSRFSLMKNRVEVVVQVENRYKHLINPNTVFWNQSGIDIKAGLSGVEVNTGSFKSIVAGGIAFGDIKGIDNKQGRDWILYDSLSAAQNFGLAITFSSTAANGLSQGSNIRYQGVNVGEVTQLKPDFDTDGVVVSAIIYPEYAAQLAKATSYFWVAQPTLSLTKTENLDSLFGAYISVVPGKGAKRQAFTLHNAAEYAGGLTIVLESETRGSVAVGTPILFRDFEVGSVTDVRLGRFADRVLIEIKVSDDYKHLVRQNTVFWNDSGIDVSIGLTGATVKSGTLESVIKGGIAFATPEGVELAKPARSDQHFLLHNSPKDEWELWRTAIPSY</sequence>
<proteinExistence type="predicted"/>
<dbReference type="Pfam" id="PF02470">
    <property type="entry name" value="MlaD"/>
    <property type="match status" value="6"/>
</dbReference>
<evidence type="ECO:0000256" key="3">
    <source>
        <dbReference type="ARBA" id="ARBA00022519"/>
    </source>
</evidence>
<keyword evidence="4 7" id="KW-0812">Transmembrane</keyword>
<dbReference type="Proteomes" id="UP001149821">
    <property type="component" value="Unassembled WGS sequence"/>
</dbReference>
<keyword evidence="3" id="KW-0997">Cell inner membrane</keyword>
<feature type="domain" description="Mce/MlaD" evidence="8">
    <location>
        <begin position="395"/>
        <end position="457"/>
    </location>
</feature>
<feature type="transmembrane region" description="Helical" evidence="7">
    <location>
        <begin position="21"/>
        <end position="39"/>
    </location>
</feature>
<dbReference type="PANTHER" id="PTHR30462:SF0">
    <property type="entry name" value="INTERMEMBRANE TRANSPORT PROTEIN YEBT"/>
    <property type="match status" value="1"/>
</dbReference>
<comment type="caution">
    <text evidence="9">The sequence shown here is derived from an EMBL/GenBank/DDBJ whole genome shotgun (WGS) entry which is preliminary data.</text>
</comment>
<reference evidence="9" key="1">
    <citation type="submission" date="2021-12" db="EMBL/GenBank/DDBJ databases">
        <title>Enterovibrio ZSDZ35 sp. nov. and Enterovibrio ZSDZ42 sp. nov., isolated from coastal seawater in Qingdao.</title>
        <authorList>
            <person name="Zhang P."/>
        </authorList>
    </citation>
    <scope>NUCLEOTIDE SEQUENCE</scope>
    <source>
        <strain evidence="9">ZSDZ35</strain>
    </source>
</reference>
<accession>A0ABT5QI40</accession>
<gene>
    <name evidence="9" type="ORF">LRP49_05485</name>
</gene>
<evidence type="ECO:0000313" key="9">
    <source>
        <dbReference type="EMBL" id="MDD1780651.1"/>
    </source>
</evidence>
<evidence type="ECO:0000256" key="6">
    <source>
        <dbReference type="ARBA" id="ARBA00023136"/>
    </source>
</evidence>
<evidence type="ECO:0000256" key="2">
    <source>
        <dbReference type="ARBA" id="ARBA00022475"/>
    </source>
</evidence>
<organism evidence="9 10">
    <name type="scientific">Enterovibrio qingdaonensis</name>
    <dbReference type="NCBI Taxonomy" id="2899818"/>
    <lineage>
        <taxon>Bacteria</taxon>
        <taxon>Pseudomonadati</taxon>
        <taxon>Pseudomonadota</taxon>
        <taxon>Gammaproteobacteria</taxon>
        <taxon>Vibrionales</taxon>
        <taxon>Vibrionaceae</taxon>
        <taxon>Enterovibrio</taxon>
    </lineage>
</organism>
<feature type="domain" description="Mce/MlaD" evidence="8">
    <location>
        <begin position="161"/>
        <end position="219"/>
    </location>
</feature>
<feature type="domain" description="Mce/MlaD" evidence="8">
    <location>
        <begin position="636"/>
        <end position="724"/>
    </location>
</feature>
<keyword evidence="10" id="KW-1185">Reference proteome</keyword>
<evidence type="ECO:0000256" key="5">
    <source>
        <dbReference type="ARBA" id="ARBA00022989"/>
    </source>
</evidence>
<evidence type="ECO:0000256" key="4">
    <source>
        <dbReference type="ARBA" id="ARBA00022692"/>
    </source>
</evidence>
<evidence type="ECO:0000256" key="7">
    <source>
        <dbReference type="SAM" id="Phobius"/>
    </source>
</evidence>
<comment type="subcellular location">
    <subcellularLocation>
        <location evidence="1">Cell inner membrane</location>
    </subcellularLocation>
</comment>
<keyword evidence="6 7" id="KW-0472">Membrane</keyword>
<evidence type="ECO:0000256" key="1">
    <source>
        <dbReference type="ARBA" id="ARBA00004533"/>
    </source>
</evidence>
<feature type="domain" description="Mce/MlaD" evidence="8">
    <location>
        <begin position="743"/>
        <end position="822"/>
    </location>
</feature>
<protein>
    <submittedName>
        <fullName evidence="9">MlaD family protein</fullName>
    </submittedName>
</protein>
<dbReference type="PANTHER" id="PTHR30462">
    <property type="entry name" value="INTERMEMBRANE TRANSPORT PROTEIN PQIB-RELATED"/>
    <property type="match status" value="1"/>
</dbReference>
<keyword evidence="2" id="KW-1003">Cell membrane</keyword>
<feature type="domain" description="Mce/MlaD" evidence="8">
    <location>
        <begin position="520"/>
        <end position="583"/>
    </location>
</feature>
<feature type="domain" description="Mce/MlaD" evidence="8">
    <location>
        <begin position="46"/>
        <end position="137"/>
    </location>
</feature>